<evidence type="ECO:0000313" key="3">
    <source>
        <dbReference type="Proteomes" id="UP000054498"/>
    </source>
</evidence>
<dbReference type="EMBL" id="KK101729">
    <property type="protein sequence ID" value="KIY99839.1"/>
    <property type="molecule type" value="Genomic_DNA"/>
</dbReference>
<dbReference type="KEGG" id="mng:MNEG_8126"/>
<feature type="chain" id="PRO_5012972155" description="Methyltransferase type 11 domain-containing protein" evidence="1">
    <location>
        <begin position="16"/>
        <end position="435"/>
    </location>
</feature>
<proteinExistence type="predicted"/>
<dbReference type="Proteomes" id="UP000054498">
    <property type="component" value="Unassembled WGS sequence"/>
</dbReference>
<dbReference type="AlphaFoldDB" id="A0A0D2M973"/>
<reference evidence="2 3" key="1">
    <citation type="journal article" date="2013" name="BMC Genomics">
        <title>Reconstruction of the lipid metabolism for the microalga Monoraphidium neglectum from its genome sequence reveals characteristics suitable for biofuel production.</title>
        <authorList>
            <person name="Bogen C."/>
            <person name="Al-Dilaimi A."/>
            <person name="Albersmeier A."/>
            <person name="Wichmann J."/>
            <person name="Grundmann M."/>
            <person name="Rupp O."/>
            <person name="Lauersen K.J."/>
            <person name="Blifernez-Klassen O."/>
            <person name="Kalinowski J."/>
            <person name="Goesmann A."/>
            <person name="Mussgnug J.H."/>
            <person name="Kruse O."/>
        </authorList>
    </citation>
    <scope>NUCLEOTIDE SEQUENCE [LARGE SCALE GENOMIC DNA]</scope>
    <source>
        <strain evidence="2 3">SAG 48.87</strain>
    </source>
</reference>
<gene>
    <name evidence="2" type="ORF">MNEG_8126</name>
</gene>
<accession>A0A0D2M973</accession>
<sequence>MLAVVAILLLGAVLAFSGNSSSAGCTGPRCGVQLLGAEGAATGAGAVAAATWDRTVAALPKAVTAAENSSKYVRRHIAPDVISPLAATLKANGVTAVAIVGCKASAPVAAKFKEARVAHQCVDTLDSAQSFVHAHGTAPAAVVRVKVKARPEGAAPELLFGHLLGGLSAPVTAEVLVASDEGRLPVRAALAHPPSWTRSAGMRELWFVQTSVFLDTFNKIYRERIWSNAGGGSGEGSSLEYTAAVQQALPKLIKKYDINSMLDSSCGSMHWMPRVLAEVEEDKPRFKFYGSDVVCDLTAQHTKNFTMKGHRNWRFGCHDYANQPLPKGYDLVWSRDSLQHVTLNAAFQFLNNVRATGAKYLLVGTYLENKINLNITAGEYYPINLLQPPFNVRTKPLEIIDERSEVVEKPTADKKFMLLFDMSQLEWDDDLAWVE</sequence>
<evidence type="ECO:0008006" key="4">
    <source>
        <dbReference type="Google" id="ProtNLM"/>
    </source>
</evidence>
<organism evidence="2 3">
    <name type="scientific">Monoraphidium neglectum</name>
    <dbReference type="NCBI Taxonomy" id="145388"/>
    <lineage>
        <taxon>Eukaryota</taxon>
        <taxon>Viridiplantae</taxon>
        <taxon>Chlorophyta</taxon>
        <taxon>core chlorophytes</taxon>
        <taxon>Chlorophyceae</taxon>
        <taxon>CS clade</taxon>
        <taxon>Sphaeropleales</taxon>
        <taxon>Selenastraceae</taxon>
        <taxon>Monoraphidium</taxon>
    </lineage>
</organism>
<keyword evidence="1" id="KW-0732">Signal</keyword>
<feature type="signal peptide" evidence="1">
    <location>
        <begin position="1"/>
        <end position="15"/>
    </location>
</feature>
<evidence type="ECO:0000313" key="2">
    <source>
        <dbReference type="EMBL" id="KIY99839.1"/>
    </source>
</evidence>
<name>A0A0D2M973_9CHLO</name>
<keyword evidence="3" id="KW-1185">Reference proteome</keyword>
<dbReference type="OrthoDB" id="9991036at2759"/>
<protein>
    <recommendedName>
        <fullName evidence="4">Methyltransferase type 11 domain-containing protein</fullName>
    </recommendedName>
</protein>
<dbReference type="RefSeq" id="XP_013898859.1">
    <property type="nucleotide sequence ID" value="XM_014043405.1"/>
</dbReference>
<dbReference type="GeneID" id="25741002"/>
<dbReference type="Gene3D" id="3.40.50.150">
    <property type="entry name" value="Vaccinia Virus protein VP39"/>
    <property type="match status" value="1"/>
</dbReference>
<evidence type="ECO:0000256" key="1">
    <source>
        <dbReference type="SAM" id="SignalP"/>
    </source>
</evidence>
<dbReference type="SUPFAM" id="SSF53335">
    <property type="entry name" value="S-adenosyl-L-methionine-dependent methyltransferases"/>
    <property type="match status" value="1"/>
</dbReference>
<dbReference type="InterPro" id="IPR029063">
    <property type="entry name" value="SAM-dependent_MTases_sf"/>
</dbReference>